<dbReference type="EMBL" id="ML121571">
    <property type="protein sequence ID" value="RPB20465.1"/>
    <property type="molecule type" value="Genomic_DNA"/>
</dbReference>
<feature type="compositionally biased region" description="Polar residues" evidence="1">
    <location>
        <begin position="265"/>
        <end position="279"/>
    </location>
</feature>
<dbReference type="Pfam" id="PF12090">
    <property type="entry name" value="Spt20_SEP"/>
    <property type="match status" value="1"/>
</dbReference>
<dbReference type="PANTHER" id="PTHR13526">
    <property type="entry name" value="TRANSCRIPTION FACTOR SPT20 HOMOLOG"/>
    <property type="match status" value="1"/>
</dbReference>
<feature type="compositionally biased region" description="Basic and acidic residues" evidence="1">
    <location>
        <begin position="248"/>
        <end position="264"/>
    </location>
</feature>
<dbReference type="STRING" id="1051890.A0A3N4LR47"/>
<accession>A0A3N4LR47</accession>
<evidence type="ECO:0000256" key="1">
    <source>
        <dbReference type="SAM" id="MobiDB-lite"/>
    </source>
</evidence>
<reference evidence="3 4" key="1">
    <citation type="journal article" date="2018" name="Nat. Ecol. Evol.">
        <title>Pezizomycetes genomes reveal the molecular basis of ectomycorrhizal truffle lifestyle.</title>
        <authorList>
            <person name="Murat C."/>
            <person name="Payen T."/>
            <person name="Noel B."/>
            <person name="Kuo A."/>
            <person name="Morin E."/>
            <person name="Chen J."/>
            <person name="Kohler A."/>
            <person name="Krizsan K."/>
            <person name="Balestrini R."/>
            <person name="Da Silva C."/>
            <person name="Montanini B."/>
            <person name="Hainaut M."/>
            <person name="Levati E."/>
            <person name="Barry K.W."/>
            <person name="Belfiori B."/>
            <person name="Cichocki N."/>
            <person name="Clum A."/>
            <person name="Dockter R.B."/>
            <person name="Fauchery L."/>
            <person name="Guy J."/>
            <person name="Iotti M."/>
            <person name="Le Tacon F."/>
            <person name="Lindquist E.A."/>
            <person name="Lipzen A."/>
            <person name="Malagnac F."/>
            <person name="Mello A."/>
            <person name="Molinier V."/>
            <person name="Miyauchi S."/>
            <person name="Poulain J."/>
            <person name="Riccioni C."/>
            <person name="Rubini A."/>
            <person name="Sitrit Y."/>
            <person name="Splivallo R."/>
            <person name="Traeger S."/>
            <person name="Wang M."/>
            <person name="Zifcakova L."/>
            <person name="Wipf D."/>
            <person name="Zambonelli A."/>
            <person name="Paolocci F."/>
            <person name="Nowrousian M."/>
            <person name="Ottonello S."/>
            <person name="Baldrian P."/>
            <person name="Spatafora J.W."/>
            <person name="Henrissat B."/>
            <person name="Nagy L.G."/>
            <person name="Aury J.M."/>
            <person name="Wincker P."/>
            <person name="Grigoriev I.V."/>
            <person name="Bonfante P."/>
            <person name="Martin F.M."/>
        </authorList>
    </citation>
    <scope>NUCLEOTIDE SEQUENCE [LARGE SCALE GENOMIC DNA]</scope>
    <source>
        <strain evidence="3 4">ATCC MYA-4762</strain>
    </source>
</reference>
<dbReference type="InterPro" id="IPR021950">
    <property type="entry name" value="Spt20"/>
</dbReference>
<evidence type="ECO:0000313" key="4">
    <source>
        <dbReference type="Proteomes" id="UP000267821"/>
    </source>
</evidence>
<feature type="region of interest" description="Disordered" evidence="1">
    <location>
        <begin position="478"/>
        <end position="509"/>
    </location>
</feature>
<keyword evidence="4" id="KW-1185">Reference proteome</keyword>
<evidence type="ECO:0000259" key="2">
    <source>
        <dbReference type="Pfam" id="PF12090"/>
    </source>
</evidence>
<organism evidence="3 4">
    <name type="scientific">Terfezia boudieri ATCC MYA-4762</name>
    <dbReference type="NCBI Taxonomy" id="1051890"/>
    <lineage>
        <taxon>Eukaryota</taxon>
        <taxon>Fungi</taxon>
        <taxon>Dikarya</taxon>
        <taxon>Ascomycota</taxon>
        <taxon>Pezizomycotina</taxon>
        <taxon>Pezizomycetes</taxon>
        <taxon>Pezizales</taxon>
        <taxon>Pezizaceae</taxon>
        <taxon>Terfezia</taxon>
    </lineage>
</organism>
<evidence type="ECO:0000313" key="3">
    <source>
        <dbReference type="EMBL" id="RPB20465.1"/>
    </source>
</evidence>
<sequence>MATHASPAMSQRIKLGPKPAPLLHGPTGAKHPPRPLSKSNSVQLPSTPHRPSPSPTVASTGVGKAAERRKNSAMNGSGPGRGKTRPGAVDAARRNTVEMPAPSRQHTADVEGDVVVLSLPPKKLPPQPFVRTTGYILQKFKGYPPSLVIHLHPTHFRFDGQDGSFSYTSPMRSLLEYIKNETIPPEAVEEFRNNGIRYYEGCLIVQVHDHRTSAATNSKNTAQNGQSITGIIHRQNDCLTPSPFVPHPMKDTGSESGRAKEEGSSSKNFTEQANAPNQESKPRIFTTVLHPTPASLHAEIQMLASTPMPPMRTNSIARVGAEIPSTPIALTINTSNTARPAKRLKMWLDDQSAIPFEAKYLQVTNAALILTPATDKEHAQKILNALRHPAHNAPPPKPKTRKRTTAELAADEAQAAEEERLLLIMDERHQPAPVAGGAPTSTAGANDGATGGTFEPTFRGWKMIDQIKAKKAEEKRLIEQQRAQEQKTAAGAAAKQIADNERKQREQRDREILMIRTQAKGPMNATMMQAQHAAQQQQGQPQAKQPGQQPQAQQTQQQAPQQPQQQHSNSSNSNNSNNSSNSSNSSNSNSTNIPRQWGRVVGSLVEAVVVVVVEVVQGVRAAAGVK</sequence>
<feature type="region of interest" description="Disordered" evidence="1">
    <location>
        <begin position="525"/>
        <end position="593"/>
    </location>
</feature>
<dbReference type="PANTHER" id="PTHR13526:SF8">
    <property type="entry name" value="TRANSCRIPTION FACTOR SPT20 HOMOLOG"/>
    <property type="match status" value="1"/>
</dbReference>
<dbReference type="GO" id="GO:0003712">
    <property type="term" value="F:transcription coregulator activity"/>
    <property type="evidence" value="ECO:0007669"/>
    <property type="project" value="InterPro"/>
</dbReference>
<dbReference type="Proteomes" id="UP000267821">
    <property type="component" value="Unassembled WGS sequence"/>
</dbReference>
<feature type="region of interest" description="Disordered" evidence="1">
    <location>
        <begin position="242"/>
        <end position="281"/>
    </location>
</feature>
<dbReference type="GO" id="GO:0006357">
    <property type="term" value="P:regulation of transcription by RNA polymerase II"/>
    <property type="evidence" value="ECO:0007669"/>
    <property type="project" value="TreeGrafter"/>
</dbReference>
<gene>
    <name evidence="3" type="ORF">L211DRAFT_520787</name>
</gene>
<dbReference type="GO" id="GO:0000124">
    <property type="term" value="C:SAGA complex"/>
    <property type="evidence" value="ECO:0007669"/>
    <property type="project" value="InterPro"/>
</dbReference>
<proteinExistence type="predicted"/>
<feature type="compositionally biased region" description="Low complexity" evidence="1">
    <location>
        <begin position="529"/>
        <end position="593"/>
    </location>
</feature>
<feature type="compositionally biased region" description="Low complexity" evidence="1">
    <location>
        <begin position="486"/>
        <end position="497"/>
    </location>
</feature>
<protein>
    <recommendedName>
        <fullName evidence="2">Spt20-like SEP domain-containing protein</fullName>
    </recommendedName>
</protein>
<feature type="region of interest" description="Disordered" evidence="1">
    <location>
        <begin position="1"/>
        <end position="89"/>
    </location>
</feature>
<dbReference type="OrthoDB" id="1932706at2759"/>
<dbReference type="InParanoid" id="A0A3N4LR47"/>
<dbReference type="AlphaFoldDB" id="A0A3N4LR47"/>
<name>A0A3N4LR47_9PEZI</name>
<feature type="region of interest" description="Disordered" evidence="1">
    <location>
        <begin position="434"/>
        <end position="456"/>
    </location>
</feature>
<feature type="compositionally biased region" description="Basic and acidic residues" evidence="1">
    <location>
        <begin position="498"/>
        <end position="509"/>
    </location>
</feature>
<feature type="domain" description="Spt20-like SEP" evidence="2">
    <location>
        <begin position="142"/>
        <end position="384"/>
    </location>
</feature>
<dbReference type="InterPro" id="IPR046468">
    <property type="entry name" value="Spt20-like_SEP"/>
</dbReference>